<dbReference type="Pfam" id="PF00933">
    <property type="entry name" value="Glyco_hydro_3"/>
    <property type="match status" value="1"/>
</dbReference>
<dbReference type="Gene3D" id="3.20.20.300">
    <property type="entry name" value="Glycoside hydrolase, family 3, N-terminal domain"/>
    <property type="match status" value="1"/>
</dbReference>
<accession>W6JU90</accession>
<keyword evidence="9" id="KW-1185">Reference proteome</keyword>
<sequence length="428" mass="42652">MTTSSSGASGRHRRALLAGLITGTSVALGVGACTPSGTPSTGASSTSASLPPATSASTTAGTATAGETTSNSSSSSSASTSVDPIGACVDTAVAGLSEEEQIGQLLMVGLDAGAGARGVDSAVTEHHVGGVILLGGWSGAATVTAVTEHLNSIATGPKLFLAADQEGGQVQQLKGAGFSTIPSATQQATLGPAALREAATDWAQELVDVGINVNLAPVADTVPADIGTANGPIGRYHREYGSTPAAVIPPMTAFLAGMHDGEVMTAVKHFPGIGRIRGNTDSSATGITDPTTTLDDPYLEPFRAGIDAGTDFVMVSSAAYPKIAAAQALFAPEIVTDLLRTRLGYDGVVITDDVGAAAAVAATPIGERATKFIAAGGDIVLTAKASDIPVMARAVKAELADEEFAAKAGAALERVLTLKARRGLLDCS</sequence>
<dbReference type="OrthoDB" id="9805821at2"/>
<dbReference type="Proteomes" id="UP000035763">
    <property type="component" value="Unassembled WGS sequence"/>
</dbReference>
<keyword evidence="5" id="KW-0326">Glycosidase</keyword>
<dbReference type="InterPro" id="IPR019800">
    <property type="entry name" value="Glyco_hydro_3_AS"/>
</dbReference>
<dbReference type="PANTHER" id="PTHR30480:SF13">
    <property type="entry name" value="BETA-HEXOSAMINIDASE"/>
    <property type="match status" value="1"/>
</dbReference>
<protein>
    <recommendedName>
        <fullName evidence="3">beta-N-acetylhexosaminidase</fullName>
        <ecNumber evidence="3">3.2.1.52</ecNumber>
    </recommendedName>
</protein>
<dbReference type="STRING" id="1193182.BN11_1300005"/>
<comment type="caution">
    <text evidence="8">The sequence shown here is derived from an EMBL/GenBank/DDBJ whole genome shotgun (WGS) entry which is preliminary data.</text>
</comment>
<dbReference type="InterPro" id="IPR050226">
    <property type="entry name" value="NagZ_Beta-hexosaminidase"/>
</dbReference>
<name>W6JU90_9MICO</name>
<dbReference type="InterPro" id="IPR036962">
    <property type="entry name" value="Glyco_hydro_3_N_sf"/>
</dbReference>
<dbReference type="PROSITE" id="PS00775">
    <property type="entry name" value="GLYCOSYL_HYDROL_F3"/>
    <property type="match status" value="1"/>
</dbReference>
<feature type="compositionally biased region" description="Low complexity" evidence="6">
    <location>
        <begin position="36"/>
        <end position="81"/>
    </location>
</feature>
<feature type="domain" description="Glycoside hydrolase family 3 N-terminal" evidence="7">
    <location>
        <begin position="99"/>
        <end position="417"/>
    </location>
</feature>
<dbReference type="EMBL" id="CAJA01000036">
    <property type="protein sequence ID" value="CCH72050.1"/>
    <property type="molecule type" value="Genomic_DNA"/>
</dbReference>
<evidence type="ECO:0000256" key="5">
    <source>
        <dbReference type="ARBA" id="ARBA00023295"/>
    </source>
</evidence>
<dbReference type="GO" id="GO:0005975">
    <property type="term" value="P:carbohydrate metabolic process"/>
    <property type="evidence" value="ECO:0007669"/>
    <property type="project" value="InterPro"/>
</dbReference>
<comment type="catalytic activity">
    <reaction evidence="1">
        <text>Hydrolysis of terminal non-reducing N-acetyl-D-hexosamine residues in N-acetyl-beta-D-hexosaminides.</text>
        <dbReference type="EC" id="3.2.1.52"/>
    </reaction>
</comment>
<evidence type="ECO:0000256" key="1">
    <source>
        <dbReference type="ARBA" id="ARBA00001231"/>
    </source>
</evidence>
<keyword evidence="4 8" id="KW-0378">Hydrolase</keyword>
<evidence type="ECO:0000256" key="2">
    <source>
        <dbReference type="ARBA" id="ARBA00005336"/>
    </source>
</evidence>
<dbReference type="SUPFAM" id="SSF51445">
    <property type="entry name" value="(Trans)glycosidases"/>
    <property type="match status" value="1"/>
</dbReference>
<dbReference type="GO" id="GO:0004563">
    <property type="term" value="F:beta-N-acetylhexosaminidase activity"/>
    <property type="evidence" value="ECO:0007669"/>
    <property type="project" value="UniProtKB-EC"/>
</dbReference>
<comment type="similarity">
    <text evidence="2">Belongs to the glycosyl hydrolase 3 family.</text>
</comment>
<proteinExistence type="inferred from homology"/>
<dbReference type="RefSeq" id="WP_083433658.1">
    <property type="nucleotide sequence ID" value="NZ_HG764815.1"/>
</dbReference>
<gene>
    <name evidence="8" type="ORF">BN11_1300005</name>
</gene>
<evidence type="ECO:0000313" key="8">
    <source>
        <dbReference type="EMBL" id="CCH72050.1"/>
    </source>
</evidence>
<evidence type="ECO:0000313" key="9">
    <source>
        <dbReference type="Proteomes" id="UP000035763"/>
    </source>
</evidence>
<evidence type="ECO:0000259" key="7">
    <source>
        <dbReference type="Pfam" id="PF00933"/>
    </source>
</evidence>
<feature type="region of interest" description="Disordered" evidence="6">
    <location>
        <begin position="36"/>
        <end position="82"/>
    </location>
</feature>
<dbReference type="InterPro" id="IPR001764">
    <property type="entry name" value="Glyco_hydro_3_N"/>
</dbReference>
<evidence type="ECO:0000256" key="6">
    <source>
        <dbReference type="SAM" id="MobiDB-lite"/>
    </source>
</evidence>
<dbReference type="EC" id="3.2.1.52" evidence="3"/>
<evidence type="ECO:0000256" key="4">
    <source>
        <dbReference type="ARBA" id="ARBA00022801"/>
    </source>
</evidence>
<organism evidence="8 9">
    <name type="scientific">Nostocoides australiense Ben110</name>
    <dbReference type="NCBI Taxonomy" id="1193182"/>
    <lineage>
        <taxon>Bacteria</taxon>
        <taxon>Bacillati</taxon>
        <taxon>Actinomycetota</taxon>
        <taxon>Actinomycetes</taxon>
        <taxon>Micrococcales</taxon>
        <taxon>Intrasporangiaceae</taxon>
        <taxon>Nostocoides</taxon>
    </lineage>
</organism>
<dbReference type="GO" id="GO:0009254">
    <property type="term" value="P:peptidoglycan turnover"/>
    <property type="evidence" value="ECO:0007669"/>
    <property type="project" value="TreeGrafter"/>
</dbReference>
<dbReference type="PANTHER" id="PTHR30480">
    <property type="entry name" value="BETA-HEXOSAMINIDASE-RELATED"/>
    <property type="match status" value="1"/>
</dbReference>
<evidence type="ECO:0000256" key="3">
    <source>
        <dbReference type="ARBA" id="ARBA00012663"/>
    </source>
</evidence>
<dbReference type="InterPro" id="IPR017853">
    <property type="entry name" value="GH"/>
</dbReference>
<dbReference type="AlphaFoldDB" id="W6JU90"/>
<reference evidence="8 9" key="1">
    <citation type="journal article" date="2013" name="ISME J.">
        <title>A metabolic model for members of the genus Tetrasphaera involved in enhanced biological phosphorus removal.</title>
        <authorList>
            <person name="Kristiansen R."/>
            <person name="Nguyen H.T.T."/>
            <person name="Saunders A.M."/>
            <person name="Nielsen J.L."/>
            <person name="Wimmer R."/>
            <person name="Le V.Q."/>
            <person name="McIlroy S.J."/>
            <person name="Petrovski S."/>
            <person name="Seviour R.J."/>
            <person name="Calteau A."/>
            <person name="Nielsen K.L."/>
            <person name="Nielsen P.H."/>
        </authorList>
    </citation>
    <scope>NUCLEOTIDE SEQUENCE [LARGE SCALE GENOMIC DNA]</scope>
    <source>
        <strain evidence="8 9">Ben110</strain>
    </source>
</reference>